<dbReference type="OrthoDB" id="9797132at2"/>
<dbReference type="GO" id="GO:0005737">
    <property type="term" value="C:cytoplasm"/>
    <property type="evidence" value="ECO:0007669"/>
    <property type="project" value="UniProtKB-SubCell"/>
</dbReference>
<keyword evidence="3" id="KW-0479">Metal-binding</keyword>
<dbReference type="Pfam" id="PF01814">
    <property type="entry name" value="Hemerythrin"/>
    <property type="match status" value="1"/>
</dbReference>
<keyword evidence="7" id="KW-1185">Reference proteome</keyword>
<evidence type="ECO:0000259" key="5">
    <source>
        <dbReference type="Pfam" id="PF01814"/>
    </source>
</evidence>
<sequence>MNAITELTGQTIGELVSKDYRKADVFKAYGIDFCCGGRSSVKEACLRKGINYEELKAALLEIENTSMKAENYDDWELDVLIDHIINKHHKYVNQSLPLLLEYATKVAHVHGEHNPENIKIAELLHELASELQCHLYKEEQILFPYVKELVNCKRTNGHMKVAAFGTVKDPINMMELEHDIAGDLMKTIRLLSFNYTPPLHACSTYMILYSKLEEFENDLHTHIHLENNILFPKADLLEKELTEM</sequence>
<evidence type="ECO:0000256" key="1">
    <source>
        <dbReference type="ARBA" id="ARBA00004496"/>
    </source>
</evidence>
<keyword evidence="2" id="KW-0963">Cytoplasm</keyword>
<dbReference type="PANTHER" id="PTHR36438">
    <property type="entry name" value="IRON-SULFUR CLUSTER REPAIR PROTEIN YTFE"/>
    <property type="match status" value="1"/>
</dbReference>
<feature type="domain" description="Hemerythrin-like" evidence="5">
    <location>
        <begin position="81"/>
        <end position="234"/>
    </location>
</feature>
<gene>
    <name evidence="6" type="primary">ric</name>
    <name evidence="6" type="ORF">C3K47_10115</name>
</gene>
<protein>
    <submittedName>
        <fullName evidence="6">Iron-sulfur cluster repair di-iron protein</fullName>
    </submittedName>
</protein>
<reference evidence="6 7" key="1">
    <citation type="submission" date="2018-01" db="EMBL/GenBank/DDBJ databases">
        <authorList>
            <person name="Gaut B.S."/>
            <person name="Morton B.R."/>
            <person name="Clegg M.T."/>
            <person name="Duvall M.R."/>
        </authorList>
    </citation>
    <scope>NUCLEOTIDE SEQUENCE [LARGE SCALE GENOMIC DNA]</scope>
    <source>
        <strain evidence="6 7">HR-AV</strain>
    </source>
</reference>
<dbReference type="InterPro" id="IPR019903">
    <property type="entry name" value="RIC_family"/>
</dbReference>
<dbReference type="Gene3D" id="1.20.120.520">
    <property type="entry name" value="nmb1532 protein domain like"/>
    <property type="match status" value="1"/>
</dbReference>
<dbReference type="Pfam" id="PF04405">
    <property type="entry name" value="ScdA_N"/>
    <property type="match status" value="1"/>
</dbReference>
<evidence type="ECO:0000256" key="2">
    <source>
        <dbReference type="ARBA" id="ARBA00022490"/>
    </source>
</evidence>
<dbReference type="InterPro" id="IPR012312">
    <property type="entry name" value="Hemerythrin-like"/>
</dbReference>
<accession>A0A2S5A284</accession>
<comment type="caution">
    <text evidence="6">The sequence shown here is derived from an EMBL/GenBank/DDBJ whole genome shotgun (WGS) entry which is preliminary data.</text>
</comment>
<dbReference type="PANTHER" id="PTHR36438:SF1">
    <property type="entry name" value="IRON-SULFUR CLUSTER REPAIR PROTEIN YTFE"/>
    <property type="match status" value="1"/>
</dbReference>
<evidence type="ECO:0000256" key="4">
    <source>
        <dbReference type="ARBA" id="ARBA00023004"/>
    </source>
</evidence>
<dbReference type="AlphaFoldDB" id="A0A2S5A284"/>
<dbReference type="Proteomes" id="UP000236893">
    <property type="component" value="Unassembled WGS sequence"/>
</dbReference>
<evidence type="ECO:0000256" key="3">
    <source>
        <dbReference type="ARBA" id="ARBA00022723"/>
    </source>
</evidence>
<dbReference type="EMBL" id="PQVF01000006">
    <property type="protein sequence ID" value="POY36708.1"/>
    <property type="molecule type" value="Genomic_DNA"/>
</dbReference>
<dbReference type="RefSeq" id="WP_103789011.1">
    <property type="nucleotide sequence ID" value="NZ_PQVF01000006.1"/>
</dbReference>
<comment type="subcellular location">
    <subcellularLocation>
        <location evidence="1">Cytoplasm</location>
    </subcellularLocation>
</comment>
<proteinExistence type="predicted"/>
<dbReference type="NCBIfam" id="TIGR03652">
    <property type="entry name" value="FeS_repair_RIC"/>
    <property type="match status" value="1"/>
</dbReference>
<evidence type="ECO:0000313" key="6">
    <source>
        <dbReference type="EMBL" id="POY36708.1"/>
    </source>
</evidence>
<name>A0A2S5A284_9SPHI</name>
<evidence type="ECO:0000313" key="7">
    <source>
        <dbReference type="Proteomes" id="UP000236893"/>
    </source>
</evidence>
<keyword evidence="4" id="KW-0408">Iron</keyword>
<dbReference type="GO" id="GO:0046872">
    <property type="term" value="F:metal ion binding"/>
    <property type="evidence" value="ECO:0007669"/>
    <property type="project" value="UniProtKB-KW"/>
</dbReference>
<organism evidence="6 7">
    <name type="scientific">Solitalea longa</name>
    <dbReference type="NCBI Taxonomy" id="2079460"/>
    <lineage>
        <taxon>Bacteria</taxon>
        <taxon>Pseudomonadati</taxon>
        <taxon>Bacteroidota</taxon>
        <taxon>Sphingobacteriia</taxon>
        <taxon>Sphingobacteriales</taxon>
        <taxon>Sphingobacteriaceae</taxon>
        <taxon>Solitalea</taxon>
    </lineage>
</organism>